<dbReference type="PRINTS" id="PR01217">
    <property type="entry name" value="PRICHEXTENSN"/>
</dbReference>
<proteinExistence type="evidence at transcript level"/>
<evidence type="ECO:0000256" key="1">
    <source>
        <dbReference type="SAM" id="MobiDB-lite"/>
    </source>
</evidence>
<feature type="compositionally biased region" description="Pro residues" evidence="1">
    <location>
        <begin position="132"/>
        <end position="154"/>
    </location>
</feature>
<accession>Q5BZG2</accession>
<name>Q5BZG2_SCHJA</name>
<reference evidence="2" key="1">
    <citation type="journal article" date="2006" name="PLoS Pathog.">
        <title>New perspectives on host-parasite interplay by comparative transcriptomic and proteomic analyses of Schistosoma japonicum.</title>
        <authorList>
            <person name="Liu F."/>
            <person name="Lu J."/>
            <person name="Hu W."/>
            <person name="Wang S.Y."/>
            <person name="Cui S.J."/>
            <person name="Chi M."/>
            <person name="Yan Q."/>
            <person name="Wang X.R."/>
            <person name="Song H.D."/>
            <person name="Xu X.N."/>
            <person name="Wang J.J."/>
            <person name="Zhang X.L."/>
            <person name="Zhang X."/>
            <person name="Wang Z.Q."/>
            <person name="Xue C.L."/>
            <person name="Brindley P.J."/>
            <person name="McManus D.P."/>
            <person name="Yang P.Y."/>
            <person name="Feng Z."/>
            <person name="Chen Z."/>
            <person name="Han Z.G."/>
        </authorList>
    </citation>
    <scope>NUCLEOTIDE SEQUENCE</scope>
</reference>
<dbReference type="EMBL" id="AY811324">
    <property type="protein sequence ID" value="AAX27213.2"/>
    <property type="molecule type" value="mRNA"/>
</dbReference>
<evidence type="ECO:0000313" key="2">
    <source>
        <dbReference type="EMBL" id="AAX27213.2"/>
    </source>
</evidence>
<feature type="non-terminal residue" evidence="2">
    <location>
        <position position="185"/>
    </location>
</feature>
<feature type="region of interest" description="Disordered" evidence="1">
    <location>
        <begin position="62"/>
        <end position="185"/>
    </location>
</feature>
<feature type="compositionally biased region" description="Pro residues" evidence="1">
    <location>
        <begin position="62"/>
        <end position="83"/>
    </location>
</feature>
<dbReference type="PROSITE" id="PS51257">
    <property type="entry name" value="PROKAR_LIPOPROTEIN"/>
    <property type="match status" value="1"/>
</dbReference>
<sequence length="185" mass="20121">MKMSLDSRKVGHACSNYSAGVIQMFGSCNYYRMSLRRPFFETCHVFMQLPLNPHPSAHYPPPLPPPCPPHSPSASYPPPPPVPDTSINASHPHTPPSLPSSTFDSPPSQPPHLRPLLTIPLPSSHLLTLPLSPTPPLPSPPPHPSSPPLAPPLRPPHRPLPFHHTSPPHPPPTHRPHTSPLPPLP</sequence>
<dbReference type="AlphaFoldDB" id="Q5BZG2"/>
<organism evidence="2">
    <name type="scientific">Schistosoma japonicum</name>
    <name type="common">Blood fluke</name>
    <dbReference type="NCBI Taxonomy" id="6182"/>
    <lineage>
        <taxon>Eukaryota</taxon>
        <taxon>Metazoa</taxon>
        <taxon>Spiralia</taxon>
        <taxon>Lophotrochozoa</taxon>
        <taxon>Platyhelminthes</taxon>
        <taxon>Trematoda</taxon>
        <taxon>Digenea</taxon>
        <taxon>Strigeidida</taxon>
        <taxon>Schistosomatoidea</taxon>
        <taxon>Schistosomatidae</taxon>
        <taxon>Schistosoma</taxon>
    </lineage>
</organism>
<protein>
    <submittedName>
        <fullName evidence="2">SJCHGC06992 protein</fullName>
    </submittedName>
</protein>
<feature type="compositionally biased region" description="Low complexity" evidence="1">
    <location>
        <begin position="115"/>
        <end position="131"/>
    </location>
</feature>